<dbReference type="InterPro" id="IPR038108">
    <property type="entry name" value="RPN13_DEUBAD_sf"/>
</dbReference>
<dbReference type="EMBL" id="CP017554">
    <property type="protein sequence ID" value="AOW01457.1"/>
    <property type="molecule type" value="Genomic_DNA"/>
</dbReference>
<dbReference type="EMBL" id="KZ858952">
    <property type="protein sequence ID" value="RDW28487.1"/>
    <property type="molecule type" value="Genomic_DNA"/>
</dbReference>
<proteinExistence type="predicted"/>
<keyword evidence="4 10" id="KW-0647">Proteasome</keyword>
<dbReference type="PROSITE" id="PS51917">
    <property type="entry name" value="PRU"/>
    <property type="match status" value="1"/>
</dbReference>
<reference evidence="9 11" key="1">
    <citation type="journal article" date="2016" name="PLoS ONE">
        <title>Sequence Assembly of Yarrowia lipolytica Strain W29/CLIB89 Shows Transposable Element Diversity.</title>
        <authorList>
            <person name="Magnan C."/>
            <person name="Yu J."/>
            <person name="Chang I."/>
            <person name="Jahn E."/>
            <person name="Kanomata Y."/>
            <person name="Wu J."/>
            <person name="Zeller M."/>
            <person name="Oakes M."/>
            <person name="Baldi P."/>
            <person name="Sandmeyer S."/>
        </authorList>
    </citation>
    <scope>NUCLEOTIDE SEQUENCE [LARGE SCALE GENOMIC DNA]</scope>
    <source>
        <strain evidence="9">CLIB89</strain>
        <strain evidence="11">CLIB89(W29)</strain>
    </source>
</reference>
<feature type="compositionally biased region" description="Acidic residues" evidence="6">
    <location>
        <begin position="130"/>
        <end position="143"/>
    </location>
</feature>
<protein>
    <submittedName>
        <fullName evidence="10">Proteasome complex subunit Rpn13 ubiquitin receptor-domain-containing protein</fullName>
    </submittedName>
</protein>
<dbReference type="GO" id="GO:0070628">
    <property type="term" value="F:proteasome binding"/>
    <property type="evidence" value="ECO:0007669"/>
    <property type="project" value="TreeGrafter"/>
</dbReference>
<dbReference type="InterPro" id="IPR038633">
    <property type="entry name" value="Rpn13/ADRM1_Pru_sf"/>
</dbReference>
<dbReference type="eggNOG" id="KOG3037">
    <property type="taxonomic scope" value="Eukaryota"/>
</dbReference>
<dbReference type="GO" id="GO:0005634">
    <property type="term" value="C:nucleus"/>
    <property type="evidence" value="ECO:0007669"/>
    <property type="project" value="UniProtKB-SubCell"/>
</dbReference>
<dbReference type="Gene3D" id="1.10.2020.20">
    <property type="match status" value="1"/>
</dbReference>
<evidence type="ECO:0000256" key="5">
    <source>
        <dbReference type="ARBA" id="ARBA00023242"/>
    </source>
</evidence>
<dbReference type="RefSeq" id="XP_500676.1">
    <property type="nucleotide sequence ID" value="XM_500676.1"/>
</dbReference>
<dbReference type="Gene3D" id="2.30.29.70">
    <property type="entry name" value="Proteasomal ubiquitin receptor Rpn13/ADRM1"/>
    <property type="match status" value="1"/>
</dbReference>
<dbReference type="VEuPathDB" id="FungiDB:YALI1_B12451g"/>
<dbReference type="InterPro" id="IPR032368">
    <property type="entry name" value="RPN13_DEUBAD"/>
</dbReference>
<evidence type="ECO:0000259" key="8">
    <source>
        <dbReference type="PROSITE" id="PS51917"/>
    </source>
</evidence>
<dbReference type="InterPro" id="IPR044868">
    <property type="entry name" value="Rpn13/ADRM1_Pru"/>
</dbReference>
<dbReference type="AlphaFoldDB" id="A0A1D8N744"/>
<evidence type="ECO:0000256" key="1">
    <source>
        <dbReference type="ARBA" id="ARBA00004123"/>
    </source>
</evidence>
<dbReference type="PANTHER" id="PTHR12225">
    <property type="entry name" value="ADHESION REGULATING MOLECULE 1 110 KDA CELL MEMBRANE GLYCOPROTEIN"/>
    <property type="match status" value="1"/>
</dbReference>
<evidence type="ECO:0000313" key="10">
    <source>
        <dbReference type="EMBL" id="RDW28487.1"/>
    </source>
</evidence>
<dbReference type="VEuPathDB" id="FungiDB:YALI0_B09339g"/>
<keyword evidence="5" id="KW-0539">Nucleus</keyword>
<dbReference type="Proteomes" id="UP000182444">
    <property type="component" value="Chromosome 1B"/>
</dbReference>
<evidence type="ECO:0000256" key="2">
    <source>
        <dbReference type="ARBA" id="ARBA00004496"/>
    </source>
</evidence>
<evidence type="ECO:0000256" key="6">
    <source>
        <dbReference type="SAM" id="MobiDB-lite"/>
    </source>
</evidence>
<keyword evidence="3" id="KW-0963">Cytoplasm</keyword>
<evidence type="ECO:0000313" key="12">
    <source>
        <dbReference type="Proteomes" id="UP000256601"/>
    </source>
</evidence>
<dbReference type="Proteomes" id="UP000256601">
    <property type="component" value="Unassembled WGS sequence"/>
</dbReference>
<dbReference type="PANTHER" id="PTHR12225:SF0">
    <property type="entry name" value="PROTEASOMAL UBIQUITIN RECEPTOR ADRM1"/>
    <property type="match status" value="1"/>
</dbReference>
<sequence>MATTTDILFFKAGQADFDEETSIVTPRRGQGRIVVTQPSDSEELISFVWEPRGTAGGEKVEVYPFAGDATFQHVPACKTGRVFKLQFESSGEKLFYWAQNPTDSENVWELSKEDKRVLNTMQAILEEQADDAEENAEDVDMQDAEPKSAPAVNPTVPDLASMMRNIQVPQSQSQSHQAVPVMNIGSVVSQNMMAEHIRSLDDQEVDRLCLLLPDVIPKTRESLIGVVQSPQFAQGMNTFDSALREGAASIIARELGQEYLGEGVEGYLESARKAAKKEEDK</sequence>
<feature type="region of interest" description="Disordered" evidence="6">
    <location>
        <begin position="130"/>
        <end position="151"/>
    </location>
</feature>
<evidence type="ECO:0000256" key="3">
    <source>
        <dbReference type="ARBA" id="ARBA00022490"/>
    </source>
</evidence>
<dbReference type="OrthoDB" id="340431at2759"/>
<dbReference type="GeneID" id="2906894"/>
<reference evidence="10 12" key="2">
    <citation type="submission" date="2018-07" db="EMBL/GenBank/DDBJ databases">
        <title>Draft Genome Assemblies for Five Robust Yarrowia lipolytica Strains Exhibiting High Lipid Production and Pentose Sugar Utilization and Sugar Alcohol Secretion from Undetoxified Lignocellulosic Biomass Hydrolysates.</title>
        <authorList>
            <consortium name="DOE Joint Genome Institute"/>
            <person name="Walker C."/>
            <person name="Ryu S."/>
            <person name="Na H."/>
            <person name="Zane M."/>
            <person name="LaButti K."/>
            <person name="Lipzen A."/>
            <person name="Haridas S."/>
            <person name="Barry K."/>
            <person name="Grigoriev I.V."/>
            <person name="Quarterman J."/>
            <person name="Slininger P."/>
            <person name="Dien B."/>
            <person name="Trinh C.T."/>
        </authorList>
    </citation>
    <scope>NUCLEOTIDE SEQUENCE [LARGE SCALE GENOMIC DNA]</scope>
    <source>
        <strain evidence="10 12">YB392</strain>
    </source>
</reference>
<dbReference type="InterPro" id="IPR006773">
    <property type="entry name" value="Rpn13/ADRM1"/>
</dbReference>
<dbReference type="GO" id="GO:0008541">
    <property type="term" value="C:proteasome regulatory particle, lid subcomplex"/>
    <property type="evidence" value="ECO:0007669"/>
    <property type="project" value="TreeGrafter"/>
</dbReference>
<evidence type="ECO:0000313" key="11">
    <source>
        <dbReference type="Proteomes" id="UP000182444"/>
    </source>
</evidence>
<evidence type="ECO:0000313" key="9">
    <source>
        <dbReference type="EMBL" id="AOW01457.1"/>
    </source>
</evidence>
<dbReference type="OMA" id="CNTGRVI"/>
<feature type="domain" description="DEUBAD" evidence="7">
    <location>
        <begin position="175"/>
        <end position="281"/>
    </location>
</feature>
<dbReference type="Pfam" id="PF04683">
    <property type="entry name" value="Rpn13_ADRM1_Pru"/>
    <property type="match status" value="1"/>
</dbReference>
<dbReference type="PROSITE" id="PS51916">
    <property type="entry name" value="DEUBAD"/>
    <property type="match status" value="1"/>
</dbReference>
<dbReference type="InterPro" id="IPR044867">
    <property type="entry name" value="DEUBAD_dom"/>
</dbReference>
<evidence type="ECO:0000256" key="4">
    <source>
        <dbReference type="ARBA" id="ARBA00022942"/>
    </source>
</evidence>
<dbReference type="GO" id="GO:0005737">
    <property type="term" value="C:cytoplasm"/>
    <property type="evidence" value="ECO:0007669"/>
    <property type="project" value="UniProtKB-SubCell"/>
</dbReference>
<dbReference type="Pfam" id="PF16550">
    <property type="entry name" value="RPN13_C"/>
    <property type="match status" value="1"/>
</dbReference>
<dbReference type="GO" id="GO:0061133">
    <property type="term" value="F:endopeptidase activator activity"/>
    <property type="evidence" value="ECO:0007669"/>
    <property type="project" value="TreeGrafter"/>
</dbReference>
<comment type="subcellular location">
    <subcellularLocation>
        <location evidence="2">Cytoplasm</location>
    </subcellularLocation>
    <subcellularLocation>
        <location evidence="1">Nucleus</location>
    </subcellularLocation>
</comment>
<evidence type="ECO:0000259" key="7">
    <source>
        <dbReference type="PROSITE" id="PS51916"/>
    </source>
</evidence>
<dbReference type="KEGG" id="yli:2906894"/>
<organism evidence="9 11">
    <name type="scientific">Yarrowia lipolytica</name>
    <name type="common">Candida lipolytica</name>
    <dbReference type="NCBI Taxonomy" id="4952"/>
    <lineage>
        <taxon>Eukaryota</taxon>
        <taxon>Fungi</taxon>
        <taxon>Dikarya</taxon>
        <taxon>Ascomycota</taxon>
        <taxon>Saccharomycotina</taxon>
        <taxon>Dipodascomycetes</taxon>
        <taxon>Dipodascales</taxon>
        <taxon>Dipodascales incertae sedis</taxon>
        <taxon>Yarrowia</taxon>
    </lineage>
</organism>
<keyword evidence="10" id="KW-0675">Receptor</keyword>
<name>A0A1D8N744_YARLL</name>
<gene>
    <name evidence="10" type="ORF">B0I71DRAFT_150607</name>
    <name evidence="9" type="ORF">YALI1_B12451g</name>
</gene>
<accession>A0A1D8N744</accession>
<feature type="domain" description="Pru" evidence="8">
    <location>
        <begin position="2"/>
        <end position="128"/>
    </location>
</feature>